<evidence type="ECO:0000256" key="2">
    <source>
        <dbReference type="ARBA" id="ARBA00006375"/>
    </source>
</evidence>
<dbReference type="EMBL" id="JARQWQ010000044">
    <property type="protein sequence ID" value="KAK2558424.1"/>
    <property type="molecule type" value="Genomic_DNA"/>
</dbReference>
<comment type="caution">
    <text evidence="15">The sequence shown here is derived from an EMBL/GenBank/DDBJ whole genome shotgun (WGS) entry which is preliminary data.</text>
</comment>
<evidence type="ECO:0000256" key="6">
    <source>
        <dbReference type="ARBA" id="ARBA00022989"/>
    </source>
</evidence>
<protein>
    <recommendedName>
        <fullName evidence="10">Mitoferrin-1</fullName>
    </recommendedName>
    <alternativeName>
        <fullName evidence="11">Mitochondrial iron transporter 1</fullName>
    </alternativeName>
    <alternativeName>
        <fullName evidence="12">Solute carrier family 25 member 37</fullName>
    </alternativeName>
</protein>
<name>A0AAD9V221_ACRCE</name>
<keyword evidence="4" id="KW-0408">Iron</keyword>
<feature type="repeat" description="Solcar" evidence="13">
    <location>
        <begin position="62"/>
        <end position="150"/>
    </location>
</feature>
<reference evidence="15" key="1">
    <citation type="journal article" date="2023" name="G3 (Bethesda)">
        <title>Whole genome assembly and annotation of the endangered Caribbean coral Acropora cervicornis.</title>
        <authorList>
            <person name="Selwyn J.D."/>
            <person name="Vollmer S.V."/>
        </authorList>
    </citation>
    <scope>NUCLEOTIDE SEQUENCE</scope>
    <source>
        <strain evidence="15">K2</strain>
    </source>
</reference>
<evidence type="ECO:0000256" key="7">
    <source>
        <dbReference type="ARBA" id="ARBA00023128"/>
    </source>
</evidence>
<dbReference type="PANTHER" id="PTHR45758:SF4">
    <property type="entry name" value="MITOFERRIN-1"/>
    <property type="match status" value="1"/>
</dbReference>
<dbReference type="AlphaFoldDB" id="A0AAD9V221"/>
<dbReference type="Gene3D" id="1.50.40.10">
    <property type="entry name" value="Mitochondrial carrier domain"/>
    <property type="match status" value="1"/>
</dbReference>
<dbReference type="GO" id="GO:0048250">
    <property type="term" value="P:iron import into the mitochondrion"/>
    <property type="evidence" value="ECO:0007669"/>
    <property type="project" value="TreeGrafter"/>
</dbReference>
<evidence type="ECO:0000256" key="11">
    <source>
        <dbReference type="ARBA" id="ARBA00041873"/>
    </source>
</evidence>
<dbReference type="SUPFAM" id="SSF103506">
    <property type="entry name" value="Mitochondrial carrier"/>
    <property type="match status" value="1"/>
</dbReference>
<organism evidence="15 16">
    <name type="scientific">Acropora cervicornis</name>
    <name type="common">Staghorn coral</name>
    <dbReference type="NCBI Taxonomy" id="6130"/>
    <lineage>
        <taxon>Eukaryota</taxon>
        <taxon>Metazoa</taxon>
        <taxon>Cnidaria</taxon>
        <taxon>Anthozoa</taxon>
        <taxon>Hexacorallia</taxon>
        <taxon>Scleractinia</taxon>
        <taxon>Astrocoeniina</taxon>
        <taxon>Acroporidae</taxon>
        <taxon>Acropora</taxon>
    </lineage>
</organism>
<dbReference type="InterPro" id="IPR023395">
    <property type="entry name" value="MCP_dom_sf"/>
</dbReference>
<evidence type="ECO:0000256" key="10">
    <source>
        <dbReference type="ARBA" id="ARBA00040418"/>
    </source>
</evidence>
<accession>A0AAD9V221</accession>
<dbReference type="PANTHER" id="PTHR45758">
    <property type="entry name" value="MITOFERRIN-1-RELATED"/>
    <property type="match status" value="1"/>
</dbReference>
<evidence type="ECO:0000256" key="12">
    <source>
        <dbReference type="ARBA" id="ARBA00041894"/>
    </source>
</evidence>
<evidence type="ECO:0000256" key="3">
    <source>
        <dbReference type="ARBA" id="ARBA00022448"/>
    </source>
</evidence>
<dbReference type="Pfam" id="PF00153">
    <property type="entry name" value="Mito_carr"/>
    <property type="match status" value="1"/>
</dbReference>
<comment type="function">
    <text evidence="9">Mitochondrial iron transporter that specifically mediates iron uptake in developing erythroid cells, thereby playing an essential role in heme biosynthesis.</text>
</comment>
<keyword evidence="8 13" id="KW-0472">Membrane</keyword>
<proteinExistence type="inferred from homology"/>
<keyword evidence="7" id="KW-0496">Mitochondrion</keyword>
<keyword evidence="3 14" id="KW-0813">Transport</keyword>
<evidence type="ECO:0000256" key="1">
    <source>
        <dbReference type="ARBA" id="ARBA00004225"/>
    </source>
</evidence>
<keyword evidence="4" id="KW-0406">Ion transport</keyword>
<evidence type="ECO:0000256" key="13">
    <source>
        <dbReference type="PROSITE-ProRule" id="PRU00282"/>
    </source>
</evidence>
<comment type="subcellular location">
    <subcellularLocation>
        <location evidence="1">Mitochondrion membrane</location>
        <topology evidence="1">Multi-pass membrane protein</topology>
    </subcellularLocation>
</comment>
<evidence type="ECO:0000256" key="5">
    <source>
        <dbReference type="ARBA" id="ARBA00022692"/>
    </source>
</evidence>
<dbReference type="PROSITE" id="PS50920">
    <property type="entry name" value="SOLCAR"/>
    <property type="match status" value="1"/>
</dbReference>
<evidence type="ECO:0000256" key="14">
    <source>
        <dbReference type="RuleBase" id="RU000488"/>
    </source>
</evidence>
<dbReference type="GO" id="GO:0015093">
    <property type="term" value="F:ferrous iron transmembrane transporter activity"/>
    <property type="evidence" value="ECO:0007669"/>
    <property type="project" value="TreeGrafter"/>
</dbReference>
<evidence type="ECO:0000313" key="15">
    <source>
        <dbReference type="EMBL" id="KAK2558424.1"/>
    </source>
</evidence>
<keyword evidence="4" id="KW-0410">Iron transport</keyword>
<keyword evidence="5 13" id="KW-0812">Transmembrane</keyword>
<reference evidence="15" key="2">
    <citation type="journal article" date="2023" name="Science">
        <title>Genomic signatures of disease resistance in endangered staghorn corals.</title>
        <authorList>
            <person name="Vollmer S.V."/>
            <person name="Selwyn J.D."/>
            <person name="Despard B.A."/>
            <person name="Roesel C.L."/>
        </authorList>
    </citation>
    <scope>NUCLEOTIDE SEQUENCE</scope>
    <source>
        <strain evidence="15">K2</strain>
    </source>
</reference>
<sequence>MVLEPCEVCSTWRVEFTEPSGLANTHIYIELSYTIFNIVAKLEAITLPFSMEDSEYESLPTEKATVHLAAGALAGVMEHCAMYPVDCVKTRMQSLRPHPNAKYRNIHHAFRSMMKKEGLFTPLRGMNVVALGAGPAHALYFSTYEAMKKFVNGNQTGYNPVSHGEGGWNKSSKYSKPCANWPSMIVGASGGASLMTNGNNRQQAILPKLTQLTK</sequence>
<evidence type="ECO:0000313" key="16">
    <source>
        <dbReference type="Proteomes" id="UP001249851"/>
    </source>
</evidence>
<comment type="similarity">
    <text evidence="2 14">Belongs to the mitochondrial carrier (TC 2.A.29) family.</text>
</comment>
<dbReference type="Proteomes" id="UP001249851">
    <property type="component" value="Unassembled WGS sequence"/>
</dbReference>
<dbReference type="GO" id="GO:0031966">
    <property type="term" value="C:mitochondrial membrane"/>
    <property type="evidence" value="ECO:0007669"/>
    <property type="project" value="UniProtKB-SubCell"/>
</dbReference>
<evidence type="ECO:0000256" key="9">
    <source>
        <dbReference type="ARBA" id="ARBA00037061"/>
    </source>
</evidence>
<evidence type="ECO:0000256" key="8">
    <source>
        <dbReference type="ARBA" id="ARBA00023136"/>
    </source>
</evidence>
<keyword evidence="6" id="KW-1133">Transmembrane helix</keyword>
<gene>
    <name evidence="15" type="ORF">P5673_019132</name>
</gene>
<evidence type="ECO:0000256" key="4">
    <source>
        <dbReference type="ARBA" id="ARBA00022496"/>
    </source>
</evidence>
<keyword evidence="16" id="KW-1185">Reference proteome</keyword>
<dbReference type="InterPro" id="IPR018108">
    <property type="entry name" value="MCP_transmembrane"/>
</dbReference>